<reference evidence="2" key="1">
    <citation type="submission" date="2023-05" db="EMBL/GenBank/DDBJ databases">
        <title>Nepenthes gracilis genome sequencing.</title>
        <authorList>
            <person name="Fukushima K."/>
        </authorList>
    </citation>
    <scope>NUCLEOTIDE SEQUENCE</scope>
    <source>
        <strain evidence="2">SING2019-196</strain>
    </source>
</reference>
<protein>
    <submittedName>
        <fullName evidence="2">Uncharacterized protein</fullName>
    </submittedName>
</protein>
<feature type="region of interest" description="Disordered" evidence="1">
    <location>
        <begin position="1"/>
        <end position="59"/>
    </location>
</feature>
<dbReference type="Proteomes" id="UP001279734">
    <property type="component" value="Unassembled WGS sequence"/>
</dbReference>
<evidence type="ECO:0000313" key="2">
    <source>
        <dbReference type="EMBL" id="GMH14599.1"/>
    </source>
</evidence>
<dbReference type="AlphaFoldDB" id="A0AAD3SPP9"/>
<dbReference type="EMBL" id="BSYO01000014">
    <property type="protein sequence ID" value="GMH14599.1"/>
    <property type="molecule type" value="Genomic_DNA"/>
</dbReference>
<organism evidence="2 3">
    <name type="scientific">Nepenthes gracilis</name>
    <name type="common">Slender pitcher plant</name>
    <dbReference type="NCBI Taxonomy" id="150966"/>
    <lineage>
        <taxon>Eukaryota</taxon>
        <taxon>Viridiplantae</taxon>
        <taxon>Streptophyta</taxon>
        <taxon>Embryophyta</taxon>
        <taxon>Tracheophyta</taxon>
        <taxon>Spermatophyta</taxon>
        <taxon>Magnoliopsida</taxon>
        <taxon>eudicotyledons</taxon>
        <taxon>Gunneridae</taxon>
        <taxon>Pentapetalae</taxon>
        <taxon>Caryophyllales</taxon>
        <taxon>Nepenthaceae</taxon>
        <taxon>Nepenthes</taxon>
    </lineage>
</organism>
<gene>
    <name evidence="2" type="ORF">Nepgr_016440</name>
</gene>
<evidence type="ECO:0000256" key="1">
    <source>
        <dbReference type="SAM" id="MobiDB-lite"/>
    </source>
</evidence>
<keyword evidence="3" id="KW-1185">Reference proteome</keyword>
<evidence type="ECO:0000313" key="3">
    <source>
        <dbReference type="Proteomes" id="UP001279734"/>
    </source>
</evidence>
<sequence>MAPVLKPIPVSPPKATRSSPLSTPPTAASPPLSPCLSPPPLIKSPPFSRRLGRWRSSSPPSVGAHLFDTNFPSIQASHSIPPKSRRLAAVAAPPARGLSALPPTPSPPTFQSSYTSNLFCYELPESHSKAPKTPSVDLLGVLINPACSSASSLGDSGYKALLPPKSMPRFRMEMIWGAPVNSRVLLSYPVVPLLQPVIWLLPIALCGPPW</sequence>
<proteinExistence type="predicted"/>
<feature type="compositionally biased region" description="Pro residues" evidence="1">
    <location>
        <begin position="27"/>
        <end position="43"/>
    </location>
</feature>
<accession>A0AAD3SPP9</accession>
<comment type="caution">
    <text evidence="2">The sequence shown here is derived from an EMBL/GenBank/DDBJ whole genome shotgun (WGS) entry which is preliminary data.</text>
</comment>
<name>A0AAD3SPP9_NEPGR</name>